<dbReference type="Pfam" id="PF03547">
    <property type="entry name" value="Mem_trans"/>
    <property type="match status" value="1"/>
</dbReference>
<keyword evidence="10" id="KW-1185">Reference proteome</keyword>
<feature type="transmembrane region" description="Helical" evidence="6">
    <location>
        <begin position="76"/>
        <end position="98"/>
    </location>
</feature>
<feature type="transmembrane region" description="Helical" evidence="6">
    <location>
        <begin position="1918"/>
        <end position="1944"/>
    </location>
</feature>
<evidence type="ECO:0000313" key="9">
    <source>
        <dbReference type="EMBL" id="CAL4785036.1"/>
    </source>
</evidence>
<keyword evidence="9" id="KW-0418">Kinase</keyword>
<dbReference type="OrthoDB" id="435607at2759"/>
<dbReference type="InterPro" id="IPR004776">
    <property type="entry name" value="Mem_transp_PIN-like"/>
</dbReference>
<dbReference type="PANTHER" id="PTHR48010:SF58">
    <property type="entry name" value="RECEPTOR PROTEIN KINASE-LIKE PROTEIN ZAR1"/>
    <property type="match status" value="1"/>
</dbReference>
<reference evidence="7" key="1">
    <citation type="submission" date="2022-10" db="EMBL/GenBank/DDBJ databases">
        <authorList>
            <person name="Chen Y."/>
            <person name="Dougan E. K."/>
            <person name="Chan C."/>
            <person name="Rhodes N."/>
            <person name="Thang M."/>
        </authorList>
    </citation>
    <scope>NUCLEOTIDE SEQUENCE</scope>
</reference>
<feature type="transmembrane region" description="Helical" evidence="6">
    <location>
        <begin position="51"/>
        <end position="70"/>
    </location>
</feature>
<dbReference type="InterPro" id="IPR032675">
    <property type="entry name" value="LRR_dom_sf"/>
</dbReference>
<sequence>MAQMLMERSISEEETDRQMRKRLDGGLHQGGCSSLGLGALESFGVVAVDNLWLCVAITLGMALVIGLAQPFAQPQILQSACFACALLLPLHALLPFLFAKQNVKVTAVVMKTACGKGNDIVRLRPESQQSFKDCDSSGAARASKAFAEAWAEREGLSRGKGTTKRGPQMYSDFSWKDAPLSSGSVPVITGALILDTDPFDFKFSQSDRDAVVALREHQAARSSTGRFQEAAKVSRQPGPFGSEAHEDDLGKWQDFTVNFRAWLFYGNKLFEQDKTLLDQILGLERMRAEYVRASGVDVADDVMLSLLVRALPKALQQHAQLQMNSSVRLLTSCDGMHGPIIEFMTLQLMFLFNNLQMFAMVEMNHVPVVAPRSGIPLQASGSADGPMDDVPAAEEAEDAEVPVPERDEGGDPTEAQVLIASHGARRELQGEMQRRLDWFLQLLHFLVLLYDYGLDDEERADDLQPEASMTHADVFKRLTVPSTMLEPSLTAVELLELDVIADAVEIEFNKTKCKTPHAHFAPERLEPANHNGDESRDRRSSAPVSLMWLQLLVALLTTLLCMALGAFLYVYQQNKLLRGECSKLRWDVKLHKVFGLLKSYKDKVLQIRYGRLETEYDEAEIVGDEDAMCRFGASITDAASTSEDMCPSYKQMTLNTCENMCPSYKQMTLNTCEFQFRDLIECLKFDSALIATSVVALKSLYHFDLQMVIAQQVHKDIWKWQNRPREAALAAGFRLPMTPTGPLASELLLLSWRHRGLALPALSKKRFANFWRDKAKESKAGYFRIPVEAPSSCLASASCLLPTSAKRTKPSLEYLFFSFSKEPFCKLPVSNLCEKRYWRMRELVSGRGSCRGSGIALKPQLRADQRLCVRRRARLPSIAGQRRSLKVWDLAGICKALTPPRKRACCLAVLASSSSFLSPFFSQLDAVSAGKRKLSFLSVNVRPQTLLMLKGEYPDMDFGHRSSLLLETNEARKCPEEVQEKLRRQLQGLGLSGEGDPCRWKDIGCEECILTKIWRSDITGDLSSVKEMTDLQTLQLRGLVTGNVAELSKLKGLLELDLSQTQVMGDLAELSKLKKLRRLELSQTEVMGDVSGLTNMTMLSGLSLAQSRVHGNFGVISSMPNLVKADLSGTAVSGNLEDLEGCCKKLRKLHLGDTQVRISGRDPVSLPALQSLNVSGSNLNVSFSDLFFSLAPNLALTIILARGCGITGEVKPPWFFSLLWRSLQLFDLSENRLDAVHALPAKLRLDVSHNEIPLRVSRDVIKSAAKSGTDLWMMNTELANKEEIMSNCSSELQMEEMWTPRETGGYSCHDLVRPNIRVTPERFLPQLMCACGPGHFGSGTNCSRCLQNTFNDQMDQRKCQACPEGGKAPAGSQAVLACKCPYGTPGTFENKTMCRCDRGEALSSDHECLSCGKLHLVCNAPGSLVATAPLEQGYIRLKEPSEEIFECLDRQHCRNSSCAPGRAGLLCAACAQDYRASKNVCVECKNVSLEKRLSIGLGCATMLVIVAAVAWILRRHVPQLSPRSECLLQLIIAQLAALLQLTQLWTVLGDPLLGYLEALQFTSSEVQNFLALQCLHDGVTVRSMFALATPLVPLLLLIACGCVEVFSRGLGIRVGLKMLTVLFIGGASGSAQLLGCQRTDGAGTPLKEFAFRPLFPHNRCKEALWVDRIGWTTSICYGLFIPCFLGFLFAKQNLVMRKVKTVMPQAVRDQGQVAVRLQGPQGEEPFKDHMEAPEFTSELKEGDAMLAKRLAAATAAYVAVHVKGRAVAELQKDAVMLGRRAENNVPESREEVRFQTISFGIEPPLKVGPGLSAQAELEDVLTPEDVQLPCQRERCGKRLKRILFMFLSPPVAATLLGILVAFIRPLQNQFVNLNDWTLPDKRALDWAYNAIRTLGQAAVPVNLLMLGSNLSKGADFRALPVGMAIGLTLTKMLLQPAVVAFFVFCVSRLMPGPVQTGKWLVAIVVSLTPTANNIMVQVEVGGQDKAAMTTLIFIQYLMSPILLTISLTATSALMQVDGFLGHAASPDFHAQFGI</sequence>
<reference evidence="8" key="2">
    <citation type="submission" date="2024-04" db="EMBL/GenBank/DDBJ databases">
        <authorList>
            <person name="Chen Y."/>
            <person name="Shah S."/>
            <person name="Dougan E. K."/>
            <person name="Thang M."/>
            <person name="Chan C."/>
        </authorList>
    </citation>
    <scope>NUCLEOTIDE SEQUENCE [LARGE SCALE GENOMIC DNA]</scope>
</reference>
<accession>A0A9P1CSW7</accession>
<feature type="region of interest" description="Disordered" evidence="5">
    <location>
        <begin position="377"/>
        <end position="411"/>
    </location>
</feature>
<feature type="transmembrane region" description="Helical" evidence="6">
    <location>
        <begin position="546"/>
        <end position="571"/>
    </location>
</feature>
<evidence type="ECO:0000313" key="10">
    <source>
        <dbReference type="Proteomes" id="UP001152797"/>
    </source>
</evidence>
<keyword evidence="9" id="KW-0808">Transferase</keyword>
<feature type="region of interest" description="Disordered" evidence="5">
    <location>
        <begin position="225"/>
        <end position="245"/>
    </location>
</feature>
<dbReference type="GO" id="GO:0055085">
    <property type="term" value="P:transmembrane transport"/>
    <property type="evidence" value="ECO:0007669"/>
    <property type="project" value="InterPro"/>
</dbReference>
<feature type="transmembrane region" description="Helical" evidence="6">
    <location>
        <begin position="1988"/>
        <end position="2009"/>
    </location>
</feature>
<dbReference type="EMBL" id="CAMXCT020002377">
    <property type="protein sequence ID" value="CAL1151099.1"/>
    <property type="molecule type" value="Genomic_DNA"/>
</dbReference>
<feature type="transmembrane region" description="Helical" evidence="6">
    <location>
        <begin position="1956"/>
        <end position="1976"/>
    </location>
</feature>
<dbReference type="SUPFAM" id="SSF52058">
    <property type="entry name" value="L domain-like"/>
    <property type="match status" value="1"/>
</dbReference>
<keyword evidence="9" id="KW-0675">Receptor</keyword>
<keyword evidence="2 6" id="KW-0812">Transmembrane</keyword>
<name>A0A9P1CSW7_9DINO</name>
<feature type="transmembrane region" description="Helical" evidence="6">
    <location>
        <begin position="1526"/>
        <end position="1548"/>
    </location>
</feature>
<dbReference type="SMART" id="SM01411">
    <property type="entry name" value="Ephrin_rec_like"/>
    <property type="match status" value="2"/>
</dbReference>
<dbReference type="GO" id="GO:0016020">
    <property type="term" value="C:membrane"/>
    <property type="evidence" value="ECO:0007669"/>
    <property type="project" value="UniProtKB-SubCell"/>
</dbReference>
<evidence type="ECO:0000256" key="2">
    <source>
        <dbReference type="ARBA" id="ARBA00022692"/>
    </source>
</evidence>
<feature type="transmembrane region" description="Helical" evidence="6">
    <location>
        <begin position="1842"/>
        <end position="1866"/>
    </location>
</feature>
<evidence type="ECO:0000256" key="3">
    <source>
        <dbReference type="ARBA" id="ARBA00022989"/>
    </source>
</evidence>
<comment type="caution">
    <text evidence="7">The sequence shown here is derived from an EMBL/GenBank/DDBJ whole genome shotgun (WGS) entry which is preliminary data.</text>
</comment>
<organism evidence="7">
    <name type="scientific">Cladocopium goreaui</name>
    <dbReference type="NCBI Taxonomy" id="2562237"/>
    <lineage>
        <taxon>Eukaryota</taxon>
        <taxon>Sar</taxon>
        <taxon>Alveolata</taxon>
        <taxon>Dinophyceae</taxon>
        <taxon>Suessiales</taxon>
        <taxon>Symbiodiniaceae</taxon>
        <taxon>Cladocopium</taxon>
    </lineage>
</organism>
<dbReference type="EMBL" id="CAMXCT010002377">
    <property type="protein sequence ID" value="CAI3997724.1"/>
    <property type="molecule type" value="Genomic_DNA"/>
</dbReference>
<keyword evidence="3 6" id="KW-1133">Transmembrane helix</keyword>
<feature type="transmembrane region" description="Helical" evidence="6">
    <location>
        <begin position="1618"/>
        <end position="1635"/>
    </location>
</feature>
<comment type="subcellular location">
    <subcellularLocation>
        <location evidence="1">Membrane</location>
        <topology evidence="1">Multi-pass membrane protein</topology>
    </subcellularLocation>
</comment>
<evidence type="ECO:0000256" key="6">
    <source>
        <dbReference type="SAM" id="Phobius"/>
    </source>
</evidence>
<dbReference type="PANTHER" id="PTHR48010">
    <property type="entry name" value="OS05G0588300 PROTEIN"/>
    <property type="match status" value="1"/>
</dbReference>
<evidence type="ECO:0000256" key="4">
    <source>
        <dbReference type="ARBA" id="ARBA00023136"/>
    </source>
</evidence>
<feature type="transmembrane region" description="Helical" evidence="6">
    <location>
        <begin position="1585"/>
        <end position="1606"/>
    </location>
</feature>
<gene>
    <name evidence="7" type="ORF">C1SCF055_LOCUS24078</name>
</gene>
<evidence type="ECO:0000256" key="5">
    <source>
        <dbReference type="SAM" id="MobiDB-lite"/>
    </source>
</evidence>
<feature type="compositionally biased region" description="Acidic residues" evidence="5">
    <location>
        <begin position="391"/>
        <end position="400"/>
    </location>
</feature>
<proteinExistence type="predicted"/>
<evidence type="ECO:0000313" key="7">
    <source>
        <dbReference type="EMBL" id="CAI3997724.1"/>
    </source>
</evidence>
<dbReference type="EMBL" id="CAMXCT030002377">
    <property type="protein sequence ID" value="CAL4785036.1"/>
    <property type="molecule type" value="Genomic_DNA"/>
</dbReference>
<feature type="transmembrane region" description="Helical" evidence="6">
    <location>
        <begin position="1493"/>
        <end position="1514"/>
    </location>
</feature>
<dbReference type="Proteomes" id="UP001152797">
    <property type="component" value="Unassembled WGS sequence"/>
</dbReference>
<dbReference type="GO" id="GO:0016301">
    <property type="term" value="F:kinase activity"/>
    <property type="evidence" value="ECO:0007669"/>
    <property type="project" value="UniProtKB-KW"/>
</dbReference>
<dbReference type="Gene3D" id="3.80.10.10">
    <property type="entry name" value="Ribonuclease Inhibitor"/>
    <property type="match status" value="1"/>
</dbReference>
<evidence type="ECO:0000256" key="1">
    <source>
        <dbReference type="ARBA" id="ARBA00004141"/>
    </source>
</evidence>
<keyword evidence="4 6" id="KW-0472">Membrane</keyword>
<evidence type="ECO:0000313" key="8">
    <source>
        <dbReference type="EMBL" id="CAL1151099.1"/>
    </source>
</evidence>
<feature type="transmembrane region" description="Helical" evidence="6">
    <location>
        <begin position="1669"/>
        <end position="1690"/>
    </location>
</feature>
<protein>
    <submittedName>
        <fullName evidence="9">LRR receptor-like serine/threonine-protein kinase FLS2</fullName>
    </submittedName>
</protein>
<dbReference type="InterPro" id="IPR050994">
    <property type="entry name" value="At_inactive_RLKs"/>
</dbReference>